<name>A0ABW3MDF0_9PSEU</name>
<evidence type="ECO:0000256" key="1">
    <source>
        <dbReference type="SAM" id="MobiDB-lite"/>
    </source>
</evidence>
<comment type="caution">
    <text evidence="2">The sequence shown here is derived from an EMBL/GenBank/DDBJ whole genome shotgun (WGS) entry which is preliminary data.</text>
</comment>
<sequence>MRHLHSTDIDFLDAFHDTDTAESSPVNAVGVLSRADEVGGGEGDLVPTLPQRLRDRDQRWDQMGLDGQTCQQNTHTFQQISARAGAQRTTG</sequence>
<keyword evidence="3" id="KW-1185">Reference proteome</keyword>
<feature type="region of interest" description="Disordered" evidence="1">
    <location>
        <begin position="71"/>
        <end position="91"/>
    </location>
</feature>
<organism evidence="2 3">
    <name type="scientific">Kibdelosporangium lantanae</name>
    <dbReference type="NCBI Taxonomy" id="1497396"/>
    <lineage>
        <taxon>Bacteria</taxon>
        <taxon>Bacillati</taxon>
        <taxon>Actinomycetota</taxon>
        <taxon>Actinomycetes</taxon>
        <taxon>Pseudonocardiales</taxon>
        <taxon>Pseudonocardiaceae</taxon>
        <taxon>Kibdelosporangium</taxon>
    </lineage>
</organism>
<proteinExistence type="predicted"/>
<dbReference type="Proteomes" id="UP001597045">
    <property type="component" value="Unassembled WGS sequence"/>
</dbReference>
<accession>A0ABW3MDF0</accession>
<reference evidence="3" key="1">
    <citation type="journal article" date="2019" name="Int. J. Syst. Evol. Microbiol.">
        <title>The Global Catalogue of Microorganisms (GCM) 10K type strain sequencing project: providing services to taxonomists for standard genome sequencing and annotation.</title>
        <authorList>
            <consortium name="The Broad Institute Genomics Platform"/>
            <consortium name="The Broad Institute Genome Sequencing Center for Infectious Disease"/>
            <person name="Wu L."/>
            <person name="Ma J."/>
        </authorList>
    </citation>
    <scope>NUCLEOTIDE SEQUENCE [LARGE SCALE GENOMIC DNA]</scope>
    <source>
        <strain evidence="3">JCM 31486</strain>
    </source>
</reference>
<evidence type="ECO:0000313" key="3">
    <source>
        <dbReference type="Proteomes" id="UP001597045"/>
    </source>
</evidence>
<gene>
    <name evidence="2" type="ORF">ACFQ1S_19905</name>
</gene>
<evidence type="ECO:0000313" key="2">
    <source>
        <dbReference type="EMBL" id="MFD1047639.1"/>
    </source>
</evidence>
<dbReference type="EMBL" id="JBHTIS010001175">
    <property type="protein sequence ID" value="MFD1047639.1"/>
    <property type="molecule type" value="Genomic_DNA"/>
</dbReference>
<protein>
    <submittedName>
        <fullName evidence="2">Uncharacterized protein</fullName>
    </submittedName>
</protein>